<feature type="transmembrane region" description="Helical" evidence="1">
    <location>
        <begin position="37"/>
        <end position="58"/>
    </location>
</feature>
<reference evidence="2 3" key="1">
    <citation type="journal article" date="2014" name="PLoS Genet.">
        <title>Comparative Genomic Analysis of N2-Fixing and Non-N2-Fixing Paenibacillus spp.: Organization, Evolution and Expression of the Nitrogen Fixation Genes.</title>
        <authorList>
            <person name="Xie J.B."/>
            <person name="Du Z."/>
            <person name="Bai L."/>
            <person name="Tian C."/>
            <person name="Zhang Y."/>
            <person name="Xie J.Y."/>
            <person name="Wang T."/>
            <person name="Liu X."/>
            <person name="Chen X."/>
            <person name="Cheng Q."/>
            <person name="Chen S."/>
            <person name="Li J."/>
        </authorList>
    </citation>
    <scope>NUCLEOTIDE SEQUENCE [LARGE SCALE GENOMIC DNA]</scope>
    <source>
        <strain evidence="2 3">T27</strain>
    </source>
</reference>
<dbReference type="Proteomes" id="UP000019772">
    <property type="component" value="Chromosome"/>
</dbReference>
<organism evidence="2 3">
    <name type="scientific">Paenibacillus sabinae T27</name>
    <dbReference type="NCBI Taxonomy" id="1268072"/>
    <lineage>
        <taxon>Bacteria</taxon>
        <taxon>Bacillati</taxon>
        <taxon>Bacillota</taxon>
        <taxon>Bacilli</taxon>
        <taxon>Bacillales</taxon>
        <taxon>Paenibacillaceae</taxon>
        <taxon>Paenibacillus</taxon>
    </lineage>
</organism>
<keyword evidence="1" id="KW-1133">Transmembrane helix</keyword>
<protein>
    <submittedName>
        <fullName evidence="2">Uncharacterized protein</fullName>
    </submittedName>
</protein>
<dbReference type="EMBL" id="CP004078">
    <property type="protein sequence ID" value="AHV98169.1"/>
    <property type="molecule type" value="Genomic_DNA"/>
</dbReference>
<feature type="transmembrane region" description="Helical" evidence="1">
    <location>
        <begin position="65"/>
        <end position="86"/>
    </location>
</feature>
<keyword evidence="1" id="KW-0812">Transmembrane</keyword>
<dbReference type="KEGG" id="psab:PSAB_16310"/>
<evidence type="ECO:0000256" key="1">
    <source>
        <dbReference type="SAM" id="Phobius"/>
    </source>
</evidence>
<gene>
    <name evidence="2" type="ORF">PSAB_16310</name>
</gene>
<accession>X5A2X3</accession>
<dbReference type="HOGENOM" id="CLU_1150957_0_0_9"/>
<dbReference type="PATRIC" id="fig|1268072.3.peg.3371"/>
<dbReference type="RefSeq" id="WP_025335666.1">
    <property type="nucleotide sequence ID" value="NZ_CP004078.1"/>
</dbReference>
<keyword evidence="1" id="KW-0472">Membrane</keyword>
<feature type="transmembrane region" description="Helical" evidence="1">
    <location>
        <begin position="5"/>
        <end position="25"/>
    </location>
</feature>
<keyword evidence="3" id="KW-1185">Reference proteome</keyword>
<evidence type="ECO:0000313" key="3">
    <source>
        <dbReference type="Proteomes" id="UP000019772"/>
    </source>
</evidence>
<name>X5A2X3_9BACL</name>
<dbReference type="AlphaFoldDB" id="X5A2X3"/>
<sequence>MKKRILITLLSIIIQSMVIIMLIIIDTTPFVDGLIVTSAMLYAPIGSLAFAGIIITLVREKKSQLHLLFLLPLCSIFLIAQLQPYYKYLDHRKTEYEDLLSTKYSVRKGYNDFYPVWRSTKNLSPESENKLTSLLNKHMSKEQVISRLQLDEVEPIVWIEVLNPSLFVGSTSEFAFYNIQDEKLSNFISESDILNALLKHGYNRVYFSKKDDVIYSIFINEIKNEKNKVNIIKSNEKLIIE</sequence>
<evidence type="ECO:0000313" key="2">
    <source>
        <dbReference type="EMBL" id="AHV98169.1"/>
    </source>
</evidence>
<proteinExistence type="predicted"/>